<name>A0A0E9UJY3_ANGAN</name>
<proteinExistence type="predicted"/>
<reference evidence="1" key="2">
    <citation type="journal article" date="2015" name="Fish Shellfish Immunol.">
        <title>Early steps in the European eel (Anguilla anguilla)-Vibrio vulnificus interaction in the gills: Role of the RtxA13 toxin.</title>
        <authorList>
            <person name="Callol A."/>
            <person name="Pajuelo D."/>
            <person name="Ebbesson L."/>
            <person name="Teles M."/>
            <person name="MacKenzie S."/>
            <person name="Amaro C."/>
        </authorList>
    </citation>
    <scope>NUCLEOTIDE SEQUENCE</scope>
</reference>
<sequence>MFLYWSSYFVFSYFS</sequence>
<dbReference type="EMBL" id="GBXM01042403">
    <property type="protein sequence ID" value="JAH66174.1"/>
    <property type="molecule type" value="Transcribed_RNA"/>
</dbReference>
<protein>
    <submittedName>
        <fullName evidence="1">Uncharacterized protein</fullName>
    </submittedName>
</protein>
<organism evidence="1">
    <name type="scientific">Anguilla anguilla</name>
    <name type="common">European freshwater eel</name>
    <name type="synonym">Muraena anguilla</name>
    <dbReference type="NCBI Taxonomy" id="7936"/>
    <lineage>
        <taxon>Eukaryota</taxon>
        <taxon>Metazoa</taxon>
        <taxon>Chordata</taxon>
        <taxon>Craniata</taxon>
        <taxon>Vertebrata</taxon>
        <taxon>Euteleostomi</taxon>
        <taxon>Actinopterygii</taxon>
        <taxon>Neopterygii</taxon>
        <taxon>Teleostei</taxon>
        <taxon>Anguilliformes</taxon>
        <taxon>Anguillidae</taxon>
        <taxon>Anguilla</taxon>
    </lineage>
</organism>
<evidence type="ECO:0000313" key="1">
    <source>
        <dbReference type="EMBL" id="JAH66174.1"/>
    </source>
</evidence>
<accession>A0A0E9UJY3</accession>
<reference evidence="1" key="1">
    <citation type="submission" date="2014-11" db="EMBL/GenBank/DDBJ databases">
        <authorList>
            <person name="Amaro Gonzalez C."/>
        </authorList>
    </citation>
    <scope>NUCLEOTIDE SEQUENCE</scope>
</reference>